<dbReference type="Gene3D" id="3.30.110.170">
    <property type="entry name" value="Protein of unknown function (DUF541), domain 1"/>
    <property type="match status" value="1"/>
</dbReference>
<dbReference type="InterPro" id="IPR052022">
    <property type="entry name" value="26kDa_periplasmic_antigen"/>
</dbReference>
<dbReference type="AlphaFoldDB" id="A0A0A1MVF1"/>
<dbReference type="EMBL" id="CDGG01000001">
    <property type="protein sequence ID" value="CEI83422.1"/>
    <property type="molecule type" value="Genomic_DNA"/>
</dbReference>
<dbReference type="STRING" id="545501.BN997_03331"/>
<dbReference type="Gene3D" id="3.30.70.2970">
    <property type="entry name" value="Protein of unknown function (DUF541), domain 2"/>
    <property type="match status" value="1"/>
</dbReference>
<organism evidence="1 2">
    <name type="scientific">Oceanobacillus oncorhynchi</name>
    <dbReference type="NCBI Taxonomy" id="545501"/>
    <lineage>
        <taxon>Bacteria</taxon>
        <taxon>Bacillati</taxon>
        <taxon>Bacillota</taxon>
        <taxon>Bacilli</taxon>
        <taxon>Bacillales</taxon>
        <taxon>Bacillaceae</taxon>
        <taxon>Oceanobacillus</taxon>
    </lineage>
</organism>
<dbReference type="PANTHER" id="PTHR34387:SF1">
    <property type="entry name" value="PERIPLASMIC IMMUNOGENIC PROTEIN"/>
    <property type="match status" value="1"/>
</dbReference>
<proteinExistence type="predicted"/>
<accession>A0A0A1MVF1</accession>
<dbReference type="RefSeq" id="WP_042533676.1">
    <property type="nucleotide sequence ID" value="NZ_CAXOIH010000017.1"/>
</dbReference>
<dbReference type="GO" id="GO:0006974">
    <property type="term" value="P:DNA damage response"/>
    <property type="evidence" value="ECO:0007669"/>
    <property type="project" value="TreeGrafter"/>
</dbReference>
<dbReference type="PANTHER" id="PTHR34387">
    <property type="entry name" value="SLR1258 PROTEIN"/>
    <property type="match status" value="1"/>
</dbReference>
<dbReference type="Pfam" id="PF04402">
    <property type="entry name" value="SIMPL"/>
    <property type="match status" value="1"/>
</dbReference>
<name>A0A0A1MVF1_9BACI</name>
<sequence>MYYTYGPPNYGHRMYERQNNQQGTITVTGVGTVIVSPSIARIQLVVSTVSSSLEEAQKENTGRMNQALDTLQQIGVPREQIQTTSFSARPMYSYQDGNQILQGYEVRNEITVVTDDMDRIGEIIDRVTENGVNEVVSIEFSVNDPENFYMEALSFALTDAKKKAESLAEQLGANLNTVPLKINEQTASPGVGPAQVFKMVSTPIEPGNQSIEARLEVVYQL</sequence>
<protein>
    <submittedName>
        <fullName evidence="1">26 kDa periplasmic immunogenic protein</fullName>
    </submittedName>
</protein>
<gene>
    <name evidence="1" type="ORF">BN997_03331</name>
</gene>
<reference evidence="1 2" key="1">
    <citation type="submission" date="2014-11" db="EMBL/GenBank/DDBJ databases">
        <authorList>
            <person name="Urmite Genomes Urmite Genomes"/>
        </authorList>
    </citation>
    <scope>NUCLEOTIDE SEQUENCE [LARGE SCALE GENOMIC DNA]</scope>
    <source>
        <strain evidence="1 2">Oc5</strain>
    </source>
</reference>
<dbReference type="Proteomes" id="UP000040453">
    <property type="component" value="Unassembled WGS sequence"/>
</dbReference>
<keyword evidence="2" id="KW-1185">Reference proteome</keyword>
<dbReference type="InterPro" id="IPR007497">
    <property type="entry name" value="SIMPL/DUF541"/>
</dbReference>
<evidence type="ECO:0000313" key="1">
    <source>
        <dbReference type="EMBL" id="CEI83422.1"/>
    </source>
</evidence>
<evidence type="ECO:0000313" key="2">
    <source>
        <dbReference type="Proteomes" id="UP000040453"/>
    </source>
</evidence>